<reference evidence="8" key="2">
    <citation type="submission" date="2013-12" db="EMBL/GenBank/DDBJ databases">
        <title>Evolution of pathogenesis and genome organization in the Tremellales.</title>
        <authorList>
            <person name="Cuomo C."/>
            <person name="Litvintseva A."/>
            <person name="Heitman J."/>
            <person name="Chen Y."/>
            <person name="Sun S."/>
            <person name="Springer D."/>
            <person name="Dromer F."/>
            <person name="Young S."/>
            <person name="Zeng Q."/>
            <person name="Chapman S."/>
            <person name="Gujja S."/>
            <person name="Saif S."/>
            <person name="Birren B."/>
        </authorList>
    </citation>
    <scope>NUCLEOTIDE SEQUENCE [LARGE SCALE GENOMIC DNA]</scope>
    <source>
        <strain evidence="8">CBS 10435</strain>
    </source>
</reference>
<dbReference type="SUPFAM" id="SSF51445">
    <property type="entry name" value="(Trans)glycosidases"/>
    <property type="match status" value="1"/>
</dbReference>
<gene>
    <name evidence="7" type="ORF">L486_00679</name>
</gene>
<dbReference type="PROSITE" id="PS51820">
    <property type="entry name" value="PA14"/>
    <property type="match status" value="1"/>
</dbReference>
<dbReference type="Gene3D" id="2.60.120.260">
    <property type="entry name" value="Galactose-binding domain-like"/>
    <property type="match status" value="1"/>
</dbReference>
<dbReference type="InterPro" id="IPR011658">
    <property type="entry name" value="PA14_dom"/>
</dbReference>
<dbReference type="Pfam" id="PF14310">
    <property type="entry name" value="Fn3-like"/>
    <property type="match status" value="1"/>
</dbReference>
<dbReference type="InterPro" id="IPR050288">
    <property type="entry name" value="Cellulose_deg_GH3"/>
</dbReference>
<protein>
    <recommendedName>
        <fullName evidence="3">beta-glucosidase</fullName>
        <ecNumber evidence="3">3.2.1.21</ecNumber>
    </recommendedName>
</protein>
<evidence type="ECO:0000313" key="8">
    <source>
        <dbReference type="Proteomes" id="UP000092583"/>
    </source>
</evidence>
<name>A0A1B9IZR9_9TREE</name>
<dbReference type="AlphaFoldDB" id="A0A1B9IZR9"/>
<evidence type="ECO:0000313" key="7">
    <source>
        <dbReference type="EMBL" id="OCF61035.1"/>
    </source>
</evidence>
<dbReference type="Pfam" id="PF07691">
    <property type="entry name" value="PA14"/>
    <property type="match status" value="1"/>
</dbReference>
<dbReference type="InterPro" id="IPR002772">
    <property type="entry name" value="Glyco_hydro_3_C"/>
</dbReference>
<dbReference type="Gene3D" id="3.40.50.1700">
    <property type="entry name" value="Glycoside hydrolase family 3 C-terminal domain"/>
    <property type="match status" value="1"/>
</dbReference>
<dbReference type="OrthoDB" id="47059at2759"/>
<dbReference type="Pfam" id="PF01915">
    <property type="entry name" value="Glyco_hydro_3_C"/>
    <property type="match status" value="1"/>
</dbReference>
<dbReference type="STRING" id="1331196.A0A1B9IZR9"/>
<dbReference type="InterPro" id="IPR036962">
    <property type="entry name" value="Glyco_hydro_3_N_sf"/>
</dbReference>
<dbReference type="InterPro" id="IPR026891">
    <property type="entry name" value="Fn3-like"/>
</dbReference>
<dbReference type="InterPro" id="IPR001764">
    <property type="entry name" value="Glyco_hydro_3_N"/>
</dbReference>
<dbReference type="Pfam" id="PF00933">
    <property type="entry name" value="Glyco_hydro_3"/>
    <property type="match status" value="1"/>
</dbReference>
<dbReference type="PANTHER" id="PTHR42715:SF3">
    <property type="entry name" value="BETA-GLUCOSIDASE B-RELATED"/>
    <property type="match status" value="1"/>
</dbReference>
<evidence type="ECO:0000256" key="5">
    <source>
        <dbReference type="ARBA" id="ARBA00023295"/>
    </source>
</evidence>
<dbReference type="GO" id="GO:0009251">
    <property type="term" value="P:glucan catabolic process"/>
    <property type="evidence" value="ECO:0007669"/>
    <property type="project" value="TreeGrafter"/>
</dbReference>
<dbReference type="SUPFAM" id="SSF52279">
    <property type="entry name" value="Beta-D-glucan exohydrolase, C-terminal domain"/>
    <property type="match status" value="1"/>
</dbReference>
<dbReference type="GO" id="GO:0008422">
    <property type="term" value="F:beta-glucosidase activity"/>
    <property type="evidence" value="ECO:0007669"/>
    <property type="project" value="UniProtKB-EC"/>
</dbReference>
<proteinExistence type="inferred from homology"/>
<dbReference type="InterPro" id="IPR036881">
    <property type="entry name" value="Glyco_hydro_3_C_sf"/>
</dbReference>
<accession>A0A1B9IZR9</accession>
<sequence length="834" mass="90285">MTLQFDPKAIASQLTIEEACSLLHGKDFWRLNGVPRLGVPAGLKLSDGPNGARGEDFVGGTSSACFPAGVCLAATFDIDAARKIGNAIAEECRSKSASAILGPTVNIHRSPLGGRNFESYSEDPVLAGNIASGYIQGVQEKGVAATIKHFICNDSELDRRVMNVQVEEKPLREIYLRPFEIVFRQAKPKAMMTAYNKVNGEYVSDSARLINGIVREEWRAKDVLVMSDWWATYSLKEAVMAGMDLEMPDHHFRGGKKLVKAAKEDPELADAVRERAETVLGLIQYAGGYDLPPERPETAEDKPEHRELIQSVAASGAVLLKNKNDVLPLSTSTPIAAAGLYASEALIHGGGSASLYSHHRVSPIEGISQRFPKATLIRGPNAYNYCPLPENNVATRPDGEYGMMVEFFQPDGTLVETRPLSGTFLTALDRYPKGLQMGWTATMSFRLKAATSGRHTLSIASCGPAELFVNGQSLCVIVPKEEDPNLFLMLSLHKIAKKVEYDFAAGQSYDVKINYTSNDALLYATSLPANGLHFGFAEAIDEDKIISDAVEAAEQIGTAVLCVGHGPDYETEGFDREDISLLGRQNEFIERVADSSAKVIVVVYAGSPIAMPWLDKVDAVIYAWFPGQELGHALADVISGEVNPSGRLPVTFPKRIEDNPSHGNFPGENQKIAYAEGCFVGYRHYASKNIPTLFPFGSGLSYTSFSVSDLQLAGQEAFGPGQNITVSVTVTNTGHKSGRHTVLVFVTPPEGSSRPVLSLEGFAKTQLLQPGTQEEVVISLAEDAFSHWAGGIDGSWEIEPGNYTIQILQDAGCTSGLSQTLNIPSGWERDYALA</sequence>
<evidence type="ECO:0000256" key="4">
    <source>
        <dbReference type="ARBA" id="ARBA00022801"/>
    </source>
</evidence>
<dbReference type="InterPro" id="IPR013783">
    <property type="entry name" value="Ig-like_fold"/>
</dbReference>
<dbReference type="Gene3D" id="3.20.20.300">
    <property type="entry name" value="Glycoside hydrolase, family 3, N-terminal domain"/>
    <property type="match status" value="1"/>
</dbReference>
<evidence type="ECO:0000259" key="6">
    <source>
        <dbReference type="PROSITE" id="PS51820"/>
    </source>
</evidence>
<dbReference type="SUPFAM" id="SSF56988">
    <property type="entry name" value="Anthrax protective antigen"/>
    <property type="match status" value="1"/>
</dbReference>
<feature type="domain" description="PA14" evidence="6">
    <location>
        <begin position="398"/>
        <end position="550"/>
    </location>
</feature>
<evidence type="ECO:0000256" key="1">
    <source>
        <dbReference type="ARBA" id="ARBA00000448"/>
    </source>
</evidence>
<dbReference type="InterPro" id="IPR037524">
    <property type="entry name" value="PA14/GLEYA"/>
</dbReference>
<dbReference type="InterPro" id="IPR017853">
    <property type="entry name" value="GH"/>
</dbReference>
<dbReference type="EMBL" id="KI669459">
    <property type="protein sequence ID" value="OCF61035.1"/>
    <property type="molecule type" value="Genomic_DNA"/>
</dbReference>
<organism evidence="7 8">
    <name type="scientific">Kwoniella mangroviensis CBS 10435</name>
    <dbReference type="NCBI Taxonomy" id="1331196"/>
    <lineage>
        <taxon>Eukaryota</taxon>
        <taxon>Fungi</taxon>
        <taxon>Dikarya</taxon>
        <taxon>Basidiomycota</taxon>
        <taxon>Agaricomycotina</taxon>
        <taxon>Tremellomycetes</taxon>
        <taxon>Tremellales</taxon>
        <taxon>Cryptococcaceae</taxon>
        <taxon>Kwoniella</taxon>
    </lineage>
</organism>
<keyword evidence="5" id="KW-0326">Glycosidase</keyword>
<keyword evidence="8" id="KW-1185">Reference proteome</keyword>
<evidence type="ECO:0000256" key="2">
    <source>
        <dbReference type="ARBA" id="ARBA00005336"/>
    </source>
</evidence>
<dbReference type="PRINTS" id="PR00133">
    <property type="entry name" value="GLHYDRLASE3"/>
</dbReference>
<evidence type="ECO:0000256" key="3">
    <source>
        <dbReference type="ARBA" id="ARBA00012744"/>
    </source>
</evidence>
<dbReference type="PANTHER" id="PTHR42715">
    <property type="entry name" value="BETA-GLUCOSIDASE"/>
    <property type="match status" value="1"/>
</dbReference>
<dbReference type="Proteomes" id="UP000092583">
    <property type="component" value="Unassembled WGS sequence"/>
</dbReference>
<dbReference type="EC" id="3.2.1.21" evidence="3"/>
<comment type="catalytic activity">
    <reaction evidence="1">
        <text>Hydrolysis of terminal, non-reducing beta-D-glucosyl residues with release of beta-D-glucose.</text>
        <dbReference type="EC" id="3.2.1.21"/>
    </reaction>
</comment>
<dbReference type="SMART" id="SM01217">
    <property type="entry name" value="Fn3_like"/>
    <property type="match status" value="1"/>
</dbReference>
<dbReference type="Gene3D" id="2.60.40.10">
    <property type="entry name" value="Immunoglobulins"/>
    <property type="match status" value="1"/>
</dbReference>
<comment type="similarity">
    <text evidence="2">Belongs to the glycosyl hydrolase 3 family.</text>
</comment>
<keyword evidence="4" id="KW-0378">Hydrolase</keyword>
<reference evidence="7 8" key="1">
    <citation type="submission" date="2013-07" db="EMBL/GenBank/DDBJ databases">
        <title>The Genome Sequence of Kwoniella mangroviensis CBS10435.</title>
        <authorList>
            <consortium name="The Broad Institute Genome Sequencing Platform"/>
            <person name="Cuomo C."/>
            <person name="Litvintseva A."/>
            <person name="Chen Y."/>
            <person name="Heitman J."/>
            <person name="Sun S."/>
            <person name="Springer D."/>
            <person name="Dromer F."/>
            <person name="Young S.K."/>
            <person name="Zeng Q."/>
            <person name="Gargeya S."/>
            <person name="Fitzgerald M."/>
            <person name="Abouelleil A."/>
            <person name="Alvarado L."/>
            <person name="Berlin A.M."/>
            <person name="Chapman S.B."/>
            <person name="Dewar J."/>
            <person name="Goldberg J."/>
            <person name="Griggs A."/>
            <person name="Gujja S."/>
            <person name="Hansen M."/>
            <person name="Howarth C."/>
            <person name="Imamovic A."/>
            <person name="Larimer J."/>
            <person name="McCowan C."/>
            <person name="Murphy C."/>
            <person name="Pearson M."/>
            <person name="Priest M."/>
            <person name="Roberts A."/>
            <person name="Saif S."/>
            <person name="Shea T."/>
            <person name="Sykes S."/>
            <person name="Wortman J."/>
            <person name="Nusbaum C."/>
            <person name="Birren B."/>
        </authorList>
    </citation>
    <scope>NUCLEOTIDE SEQUENCE [LARGE SCALE GENOMIC DNA]</scope>
    <source>
        <strain evidence="7 8">CBS 10435</strain>
    </source>
</reference>